<dbReference type="PANTHER" id="PTHR23077:SF12">
    <property type="entry name" value="PEROXISOMAL ATPASE PEX1"/>
    <property type="match status" value="1"/>
</dbReference>
<dbReference type="GO" id="GO:0016558">
    <property type="term" value="P:protein import into peroxisome matrix"/>
    <property type="evidence" value="ECO:0007669"/>
    <property type="project" value="TreeGrafter"/>
</dbReference>
<organism evidence="9 10">
    <name type="scientific">Escallonia rubra</name>
    <dbReference type="NCBI Taxonomy" id="112253"/>
    <lineage>
        <taxon>Eukaryota</taxon>
        <taxon>Viridiplantae</taxon>
        <taxon>Streptophyta</taxon>
        <taxon>Embryophyta</taxon>
        <taxon>Tracheophyta</taxon>
        <taxon>Spermatophyta</taxon>
        <taxon>Magnoliopsida</taxon>
        <taxon>eudicotyledons</taxon>
        <taxon>Gunneridae</taxon>
        <taxon>Pentapetalae</taxon>
        <taxon>asterids</taxon>
        <taxon>campanulids</taxon>
        <taxon>Escalloniales</taxon>
        <taxon>Escalloniaceae</taxon>
        <taxon>Escallonia</taxon>
    </lineage>
</organism>
<dbReference type="InterPro" id="IPR003959">
    <property type="entry name" value="ATPase_AAA_core"/>
</dbReference>
<comment type="similarity">
    <text evidence="2">Belongs to the AAA ATPase family.</text>
</comment>
<dbReference type="Gene3D" id="1.10.8.60">
    <property type="match status" value="1"/>
</dbReference>
<dbReference type="GO" id="GO:0005524">
    <property type="term" value="F:ATP binding"/>
    <property type="evidence" value="ECO:0007669"/>
    <property type="project" value="UniProtKB-KW"/>
</dbReference>
<dbReference type="InterPro" id="IPR050168">
    <property type="entry name" value="AAA_ATPase_domain"/>
</dbReference>
<dbReference type="Gene3D" id="3.40.50.300">
    <property type="entry name" value="P-loop containing nucleotide triphosphate hydrolases"/>
    <property type="match status" value="1"/>
</dbReference>
<feature type="domain" description="Peroxisomal ATPase PEX1 N-terminal C-lobe" evidence="8">
    <location>
        <begin position="97"/>
        <end position="170"/>
    </location>
</feature>
<dbReference type="Pfam" id="PF00004">
    <property type="entry name" value="AAA"/>
    <property type="match status" value="1"/>
</dbReference>
<evidence type="ECO:0000256" key="6">
    <source>
        <dbReference type="ARBA" id="ARBA00023136"/>
    </source>
</evidence>
<evidence type="ECO:0000259" key="8">
    <source>
        <dbReference type="Pfam" id="PF09262"/>
    </source>
</evidence>
<evidence type="ECO:0000256" key="4">
    <source>
        <dbReference type="ARBA" id="ARBA00022801"/>
    </source>
</evidence>
<comment type="subcellular location">
    <subcellularLocation>
        <location evidence="1">Membrane</location>
    </subcellularLocation>
</comment>
<keyword evidence="6" id="KW-0472">Membrane</keyword>
<evidence type="ECO:0000313" key="10">
    <source>
        <dbReference type="Proteomes" id="UP001187471"/>
    </source>
</evidence>
<protein>
    <recommendedName>
        <fullName evidence="11">Peroxin-1</fullName>
    </recommendedName>
</protein>
<name>A0AA88QRB8_9ASTE</name>
<keyword evidence="3" id="KW-0547">Nucleotide-binding</keyword>
<dbReference type="SUPFAM" id="SSF52540">
    <property type="entry name" value="P-loop containing nucleoside triphosphate hydrolases"/>
    <property type="match status" value="1"/>
</dbReference>
<dbReference type="SUPFAM" id="SSF50692">
    <property type="entry name" value="ADC-like"/>
    <property type="match status" value="1"/>
</dbReference>
<evidence type="ECO:0000313" key="9">
    <source>
        <dbReference type="EMBL" id="KAK2974557.1"/>
    </source>
</evidence>
<dbReference type="InterPro" id="IPR009010">
    <property type="entry name" value="Asp_de-COase-like_dom_sf"/>
</dbReference>
<dbReference type="FunFam" id="3.10.330.10:FF:000006">
    <property type="entry name" value="Peroxisome biogenesis factor 1"/>
    <property type="match status" value="1"/>
</dbReference>
<evidence type="ECO:0008006" key="11">
    <source>
        <dbReference type="Google" id="ProtNLM"/>
    </source>
</evidence>
<dbReference type="Gene3D" id="3.10.330.10">
    <property type="match status" value="1"/>
</dbReference>
<accession>A0AA88QRB8</accession>
<comment type="caution">
    <text evidence="9">The sequence shown here is derived from an EMBL/GenBank/DDBJ whole genome shotgun (WGS) entry which is preliminary data.</text>
</comment>
<gene>
    <name evidence="9" type="ORF">RJ640_009779</name>
</gene>
<dbReference type="EMBL" id="JAVXUO010002305">
    <property type="protein sequence ID" value="KAK2974557.1"/>
    <property type="molecule type" value="Genomic_DNA"/>
</dbReference>
<dbReference type="AlphaFoldDB" id="A0AA88QRB8"/>
<evidence type="ECO:0000256" key="3">
    <source>
        <dbReference type="ARBA" id="ARBA00022741"/>
    </source>
</evidence>
<proteinExistence type="inferred from homology"/>
<sequence>MELEVRVVAGMESCFVSLPLLLIQTLESTRSAPLPPFLALELHPRSSDRLWHVAWTGSASASPAIEIAQQFAECIQLSDHTTVLVRAIPNLPKATLVTIEPDTEDDWEVLELNSELAEAAFLKQIGIVHGSMRFPLWLHGKTVITFLVVSTFPENSIVQLVPGTEVAVAPKRRKQKFESFKDSSNRSVQKEHLNVKALLRTQDLHSRFVHKSEVNGAEMGVVLTSAVFVHPETAKNYSFASLQCVIIEPRLAPKNNHGIESSKIRSNTTTKEVKSGILEGQDTRQALVHLLISESVAKGHMFRKTEALENNGLEPLESQKSRKNRSMLLKTDSDGDMALTDWSTHERFVTAVSDQSPGNENDEAGMKTNNGKGVSNLLCTWYLGQLDAIRTAGVEVNSLVLGTKTLIHFKMKGYNCGKHGKLQASLELRNRGGEPSTDILYILSTSEEPLHSEKADAYELPIDGNLKNANPRSLNLLLEKLQMGEGVSFHTVKERTSDKISNTSISSLSWMGSAAYDVINSRVFVCCSKLALEKSTTIRQELSGYISEALDHAPSVVIFDDLDSIVASSSDPEGSQPSSSLMALMEFFIDIMDEYEKQDISWRPNVYNENVTVIGLIPLFTGDRTAINEKRRSSCGVGPIAFVASAQSLTNLPQALSSSGRFDFHIQLPAPAAAERGALLRHEIQKRRLHCSDDILLDVASKCDGYDAYDLTRVFFVKKLTDYNVVNGSFMSKPECPILGVLLNFKDSALFNII</sequence>
<dbReference type="PANTHER" id="PTHR23077">
    <property type="entry name" value="AAA-FAMILY ATPASE"/>
    <property type="match status" value="1"/>
</dbReference>
<evidence type="ECO:0000256" key="2">
    <source>
        <dbReference type="ARBA" id="ARBA00006914"/>
    </source>
</evidence>
<evidence type="ECO:0000259" key="7">
    <source>
        <dbReference type="Pfam" id="PF00004"/>
    </source>
</evidence>
<dbReference type="Pfam" id="PF09262">
    <property type="entry name" value="PEX-1N"/>
    <property type="match status" value="1"/>
</dbReference>
<dbReference type="GO" id="GO:0005778">
    <property type="term" value="C:peroxisomal membrane"/>
    <property type="evidence" value="ECO:0007669"/>
    <property type="project" value="TreeGrafter"/>
</dbReference>
<dbReference type="Proteomes" id="UP001187471">
    <property type="component" value="Unassembled WGS sequence"/>
</dbReference>
<keyword evidence="4" id="KW-0378">Hydrolase</keyword>
<dbReference type="SUPFAM" id="SSF54585">
    <property type="entry name" value="Cdc48 domain 2-like"/>
    <property type="match status" value="1"/>
</dbReference>
<evidence type="ECO:0000256" key="5">
    <source>
        <dbReference type="ARBA" id="ARBA00022840"/>
    </source>
</evidence>
<dbReference type="InterPro" id="IPR029067">
    <property type="entry name" value="CDC48_domain_2-like_sf"/>
</dbReference>
<evidence type="ECO:0000256" key="1">
    <source>
        <dbReference type="ARBA" id="ARBA00004370"/>
    </source>
</evidence>
<reference evidence="9" key="1">
    <citation type="submission" date="2022-12" db="EMBL/GenBank/DDBJ databases">
        <title>Draft genome assemblies for two species of Escallonia (Escalloniales).</title>
        <authorList>
            <person name="Chanderbali A."/>
            <person name="Dervinis C."/>
            <person name="Anghel I."/>
            <person name="Soltis D."/>
            <person name="Soltis P."/>
            <person name="Zapata F."/>
        </authorList>
    </citation>
    <scope>NUCLEOTIDE SEQUENCE</scope>
    <source>
        <strain evidence="9">UCBG92.1500</strain>
        <tissue evidence="9">Leaf</tissue>
    </source>
</reference>
<keyword evidence="5" id="KW-0067">ATP-binding</keyword>
<keyword evidence="10" id="KW-1185">Reference proteome</keyword>
<dbReference type="InterPro" id="IPR027417">
    <property type="entry name" value="P-loop_NTPase"/>
</dbReference>
<feature type="domain" description="ATPase AAA-type core" evidence="7">
    <location>
        <begin position="539"/>
        <end position="669"/>
    </location>
</feature>
<dbReference type="GO" id="GO:0016887">
    <property type="term" value="F:ATP hydrolysis activity"/>
    <property type="evidence" value="ECO:0007669"/>
    <property type="project" value="InterPro"/>
</dbReference>
<dbReference type="InterPro" id="IPR015342">
    <property type="entry name" value="PEX1-N_C-lobe"/>
</dbReference>
<dbReference type="GO" id="GO:0005829">
    <property type="term" value="C:cytosol"/>
    <property type="evidence" value="ECO:0007669"/>
    <property type="project" value="TreeGrafter"/>
</dbReference>